<sequence length="325" mass="37586">MDSSESRKPLDQLPKESFWDNPLYQWDGFWYRAGHLDAAMALRSQYTARHDDVILASPMKTGTTWLKALCFCIMRTQPQEEDAQKIDEGTLVKSDDGEDPLVKNHPAVYVQTLEVQVFTAKQPLDISGMKSPRLFHTHLPYSALPDSIKNSKCKIVYIARNPKDTLVSMWHFFNKLRTPEQGPYPFDKAFECFCKGVSHFGPFLDHVLQYWNESLKAPDKVLFLKYEDLKRDPKGHVKKLALFLGRPFTNEKKVEEVIWRCSLERLKNLEVNKNGVDPWVGMQNSAFFRTGKVGDWKNMFTTEMSERLDHITLQKLEGSGLHLDI</sequence>
<dbReference type="PANTHER" id="PTHR11783">
    <property type="entry name" value="SULFOTRANSFERASE SULT"/>
    <property type="match status" value="1"/>
</dbReference>
<keyword evidence="6" id="KW-1185">Reference proteome</keyword>
<dbReference type="GO" id="GO:0005737">
    <property type="term" value="C:cytoplasm"/>
    <property type="evidence" value="ECO:0000318"/>
    <property type="project" value="GO_Central"/>
</dbReference>
<evidence type="ECO:0000256" key="3">
    <source>
        <dbReference type="RuleBase" id="RU361155"/>
    </source>
</evidence>
<comment type="similarity">
    <text evidence="1 3">Belongs to the sulfotransferase 1 family.</text>
</comment>
<dbReference type="GO" id="GO:0008146">
    <property type="term" value="F:sulfotransferase activity"/>
    <property type="evidence" value="ECO:0000318"/>
    <property type="project" value="GO_Central"/>
</dbReference>
<dbReference type="Proteomes" id="UP000026915">
    <property type="component" value="Chromosome 10"/>
</dbReference>
<name>A0A061FRK2_THECC</name>
<dbReference type="SUPFAM" id="SSF52540">
    <property type="entry name" value="P-loop containing nucleoside triphosphate hydrolases"/>
    <property type="match status" value="1"/>
</dbReference>
<dbReference type="InterPro" id="IPR027417">
    <property type="entry name" value="P-loop_NTPase"/>
</dbReference>
<evidence type="ECO:0000256" key="2">
    <source>
        <dbReference type="ARBA" id="ARBA00022679"/>
    </source>
</evidence>
<dbReference type="Gramene" id="EOY19287">
    <property type="protein sequence ID" value="EOY19287"/>
    <property type="gene ID" value="TCM_044336"/>
</dbReference>
<dbReference type="InterPro" id="IPR000863">
    <property type="entry name" value="Sulfotransferase_dom"/>
</dbReference>
<protein>
    <recommendedName>
        <fullName evidence="3">Sulfotransferase</fullName>
        <ecNumber evidence="3">2.8.2.-</ecNumber>
    </recommendedName>
</protein>
<keyword evidence="2 3" id="KW-0808">Transferase</keyword>
<dbReference type="eggNOG" id="KOG1584">
    <property type="taxonomic scope" value="Eukaryota"/>
</dbReference>
<dbReference type="OMA" id="AHIIDFY"/>
<dbReference type="AlphaFoldDB" id="A0A061FRK2"/>
<proteinExistence type="inferred from homology"/>
<feature type="domain" description="Sulfotransferase" evidence="4">
    <location>
        <begin position="51"/>
        <end position="320"/>
    </location>
</feature>
<dbReference type="Pfam" id="PF00685">
    <property type="entry name" value="Sulfotransfer_1"/>
    <property type="match status" value="1"/>
</dbReference>
<evidence type="ECO:0000313" key="5">
    <source>
        <dbReference type="EMBL" id="EOY19287.1"/>
    </source>
</evidence>
<evidence type="ECO:0000256" key="1">
    <source>
        <dbReference type="ARBA" id="ARBA00005771"/>
    </source>
</evidence>
<dbReference type="InParanoid" id="A0A061FRK2"/>
<gene>
    <name evidence="5" type="ORF">TCM_044336</name>
</gene>
<dbReference type="EC" id="2.8.2.-" evidence="3"/>
<evidence type="ECO:0000313" key="6">
    <source>
        <dbReference type="Proteomes" id="UP000026915"/>
    </source>
</evidence>
<dbReference type="EMBL" id="CM001888">
    <property type="protein sequence ID" value="EOY19287.1"/>
    <property type="molecule type" value="Genomic_DNA"/>
</dbReference>
<dbReference type="HOGENOM" id="CLU_027239_0_3_1"/>
<dbReference type="GO" id="GO:0051923">
    <property type="term" value="P:sulfation"/>
    <property type="evidence" value="ECO:0000318"/>
    <property type="project" value="GO_Central"/>
</dbReference>
<organism evidence="5 6">
    <name type="scientific">Theobroma cacao</name>
    <name type="common">Cacao</name>
    <name type="synonym">Cocoa</name>
    <dbReference type="NCBI Taxonomy" id="3641"/>
    <lineage>
        <taxon>Eukaryota</taxon>
        <taxon>Viridiplantae</taxon>
        <taxon>Streptophyta</taxon>
        <taxon>Embryophyta</taxon>
        <taxon>Tracheophyta</taxon>
        <taxon>Spermatophyta</taxon>
        <taxon>Magnoliopsida</taxon>
        <taxon>eudicotyledons</taxon>
        <taxon>Gunneridae</taxon>
        <taxon>Pentapetalae</taxon>
        <taxon>rosids</taxon>
        <taxon>malvids</taxon>
        <taxon>Malvales</taxon>
        <taxon>Malvaceae</taxon>
        <taxon>Byttnerioideae</taxon>
        <taxon>Theobroma</taxon>
    </lineage>
</organism>
<dbReference type="Gene3D" id="3.40.50.300">
    <property type="entry name" value="P-loop containing nucleotide triphosphate hydrolases"/>
    <property type="match status" value="1"/>
</dbReference>
<evidence type="ECO:0000259" key="4">
    <source>
        <dbReference type="Pfam" id="PF00685"/>
    </source>
</evidence>
<reference evidence="5 6" key="1">
    <citation type="journal article" date="2013" name="Genome Biol.">
        <title>The genome sequence of the most widely cultivated cacao type and its use to identify candidate genes regulating pod color.</title>
        <authorList>
            <person name="Motamayor J.C."/>
            <person name="Mockaitis K."/>
            <person name="Schmutz J."/>
            <person name="Haiminen N."/>
            <person name="Iii D.L."/>
            <person name="Cornejo O."/>
            <person name="Findley S.D."/>
            <person name="Zheng P."/>
            <person name="Utro F."/>
            <person name="Royaert S."/>
            <person name="Saski C."/>
            <person name="Jenkins J."/>
            <person name="Podicheti R."/>
            <person name="Zhao M."/>
            <person name="Scheffler B.E."/>
            <person name="Stack J.C."/>
            <person name="Feltus F.A."/>
            <person name="Mustiga G.M."/>
            <person name="Amores F."/>
            <person name="Phillips W."/>
            <person name="Marelli J.P."/>
            <person name="May G.D."/>
            <person name="Shapiro H."/>
            <person name="Ma J."/>
            <person name="Bustamante C.D."/>
            <person name="Schnell R.J."/>
            <person name="Main D."/>
            <person name="Gilbert D."/>
            <person name="Parida L."/>
            <person name="Kuhn D.N."/>
        </authorList>
    </citation>
    <scope>NUCLEOTIDE SEQUENCE [LARGE SCALE GENOMIC DNA]</scope>
    <source>
        <strain evidence="6">cv. Matina 1-6</strain>
    </source>
</reference>
<accession>A0A061FRK2</accession>